<evidence type="ECO:0000313" key="7">
    <source>
        <dbReference type="Proteomes" id="UP000285981"/>
    </source>
</evidence>
<dbReference type="InterPro" id="IPR015231">
    <property type="entry name" value="DUF1934"/>
</dbReference>
<dbReference type="EMBL" id="CABHNI010000028">
    <property type="protein sequence ID" value="VUX07679.1"/>
    <property type="molecule type" value="Genomic_DNA"/>
</dbReference>
<dbReference type="InterPro" id="IPR012674">
    <property type="entry name" value="Calycin"/>
</dbReference>
<dbReference type="Proteomes" id="UP000358366">
    <property type="component" value="Unassembled WGS sequence"/>
</dbReference>
<gene>
    <name evidence="4" type="primary">ywiB</name>
    <name evidence="4" type="ORF">DFSSTS7063_01548</name>
    <name evidence="3" type="ORF">DWV67_02355</name>
    <name evidence="2" type="ORF">DWX78_00400</name>
    <name evidence="1" type="ORF">DXC93_10000</name>
</gene>
<evidence type="ECO:0000313" key="4">
    <source>
        <dbReference type="EMBL" id="VUX07679.1"/>
    </source>
</evidence>
<dbReference type="Gene3D" id="2.40.128.20">
    <property type="match status" value="1"/>
</dbReference>
<sequence>MTKNVLVTISGLHYDDSVMMVQEENSNEANSIEVTTPATYYLKNGKHYIVYDEIVEGIPGTIKNRIKIDEGKLLDITKSGITNSHMVFETDKINVTPYQTPYGDLLLGTYTKGMDIQIEEERIELQVRYSLDINGDKAADCDIRILIEANE</sequence>
<dbReference type="Proteomes" id="UP000266376">
    <property type="component" value="Unassembled WGS sequence"/>
</dbReference>
<evidence type="ECO:0000313" key="5">
    <source>
        <dbReference type="Proteomes" id="UP000261324"/>
    </source>
</evidence>
<dbReference type="EMBL" id="QRVU01000001">
    <property type="protein sequence ID" value="RGS74056.1"/>
    <property type="molecule type" value="Genomic_DNA"/>
</dbReference>
<dbReference type="EMBL" id="QSAJ01000004">
    <property type="protein sequence ID" value="RGW55208.1"/>
    <property type="molecule type" value="Genomic_DNA"/>
</dbReference>
<dbReference type="AlphaFoldDB" id="A0A395XPC3"/>
<evidence type="ECO:0000313" key="1">
    <source>
        <dbReference type="EMBL" id="RGK82293.1"/>
    </source>
</evidence>
<dbReference type="EMBL" id="QSRA01000012">
    <property type="protein sequence ID" value="RGK82293.1"/>
    <property type="molecule type" value="Genomic_DNA"/>
</dbReference>
<dbReference type="Pfam" id="PF09148">
    <property type="entry name" value="DUF1934"/>
    <property type="match status" value="1"/>
</dbReference>
<evidence type="ECO:0000313" key="2">
    <source>
        <dbReference type="EMBL" id="RGS74056.1"/>
    </source>
</evidence>
<dbReference type="SUPFAM" id="SSF50814">
    <property type="entry name" value="Lipocalins"/>
    <property type="match status" value="1"/>
</dbReference>
<protein>
    <submittedName>
        <fullName evidence="3">DUF1934 domain-containing protein</fullName>
    </submittedName>
    <submittedName>
        <fullName evidence="4">Putative beta-barrel protein YwiB</fullName>
    </submittedName>
</protein>
<evidence type="ECO:0000313" key="6">
    <source>
        <dbReference type="Proteomes" id="UP000266376"/>
    </source>
</evidence>
<dbReference type="Proteomes" id="UP000261324">
    <property type="component" value="Unassembled WGS sequence"/>
</dbReference>
<dbReference type="RefSeq" id="WP_029731516.1">
    <property type="nucleotide sequence ID" value="NZ_CABHNI010000028.1"/>
</dbReference>
<reference evidence="5 6" key="1">
    <citation type="submission" date="2018-08" db="EMBL/GenBank/DDBJ databases">
        <title>A genome reference for cultivated species of the human gut microbiota.</title>
        <authorList>
            <person name="Zou Y."/>
            <person name="Xue W."/>
            <person name="Luo G."/>
        </authorList>
    </citation>
    <scope>NUCLEOTIDE SEQUENCE [LARGE SCALE GENOMIC DNA]</scope>
    <source>
        <strain evidence="3 6">AF12-11</strain>
        <strain evidence="2 7">AF21-25</strain>
        <strain evidence="1 5">TF09-3</strain>
    </source>
</reference>
<dbReference type="Proteomes" id="UP000285981">
    <property type="component" value="Unassembled WGS sequence"/>
</dbReference>
<reference evidence="4 8" key="2">
    <citation type="submission" date="2019-07" db="EMBL/GenBank/DDBJ databases">
        <authorList>
            <person name="Hibberd C M."/>
            <person name="Gehrig L. J."/>
            <person name="Chang H.-W."/>
            <person name="Venkatesh S."/>
        </authorList>
    </citation>
    <scope>NUCLEOTIDE SEQUENCE [LARGE SCALE GENOMIC DNA]</scope>
    <source>
        <strain evidence="4">Dorea_formicigenerans_SSTS_Bg7063</strain>
    </source>
</reference>
<organism evidence="3 6">
    <name type="scientific">Dorea formicigenerans</name>
    <dbReference type="NCBI Taxonomy" id="39486"/>
    <lineage>
        <taxon>Bacteria</taxon>
        <taxon>Bacillati</taxon>
        <taxon>Bacillota</taxon>
        <taxon>Clostridia</taxon>
        <taxon>Lachnospirales</taxon>
        <taxon>Lachnospiraceae</taxon>
        <taxon>Dorea</taxon>
    </lineage>
</organism>
<accession>A0A395XPC3</accession>
<proteinExistence type="predicted"/>
<name>A0A395XPC3_9FIRM</name>
<evidence type="ECO:0000313" key="3">
    <source>
        <dbReference type="EMBL" id="RGW55208.1"/>
    </source>
</evidence>
<evidence type="ECO:0000313" key="8">
    <source>
        <dbReference type="Proteomes" id="UP000358366"/>
    </source>
</evidence>